<evidence type="ECO:0000313" key="1">
    <source>
        <dbReference type="EMBL" id="MCP2313601.1"/>
    </source>
</evidence>
<protein>
    <submittedName>
        <fullName evidence="1">Uncharacterized protein</fullName>
    </submittedName>
</protein>
<dbReference type="Pfam" id="PF19859">
    <property type="entry name" value="DUF6333"/>
    <property type="match status" value="1"/>
</dbReference>
<evidence type="ECO:0000313" key="2">
    <source>
        <dbReference type="Proteomes" id="UP001206483"/>
    </source>
</evidence>
<organism evidence="1 2">
    <name type="scientific">Kitasatospora paracochleata</name>
    <dbReference type="NCBI Taxonomy" id="58354"/>
    <lineage>
        <taxon>Bacteria</taxon>
        <taxon>Bacillati</taxon>
        <taxon>Actinomycetota</taxon>
        <taxon>Actinomycetes</taxon>
        <taxon>Kitasatosporales</taxon>
        <taxon>Streptomycetaceae</taxon>
        <taxon>Kitasatospora</taxon>
    </lineage>
</organism>
<dbReference type="Proteomes" id="UP001206483">
    <property type="component" value="Unassembled WGS sequence"/>
</dbReference>
<reference evidence="1 2" key="1">
    <citation type="submission" date="2022-06" db="EMBL/GenBank/DDBJ databases">
        <title>Sequencing the genomes of 1000 actinobacteria strains.</title>
        <authorList>
            <person name="Klenk H.-P."/>
        </authorList>
    </citation>
    <scope>NUCLEOTIDE SEQUENCE [LARGE SCALE GENOMIC DNA]</scope>
    <source>
        <strain evidence="1 2">DSM 41656</strain>
    </source>
</reference>
<keyword evidence="2" id="KW-1185">Reference proteome</keyword>
<name>A0ABT1JAC1_9ACTN</name>
<dbReference type="RefSeq" id="WP_253803628.1">
    <property type="nucleotide sequence ID" value="NZ_BAAAUB010000017.1"/>
</dbReference>
<gene>
    <name evidence="1" type="ORF">FHR36_006800</name>
</gene>
<dbReference type="EMBL" id="JAMZDX010000007">
    <property type="protein sequence ID" value="MCP2313601.1"/>
    <property type="molecule type" value="Genomic_DNA"/>
</dbReference>
<proteinExistence type="predicted"/>
<accession>A0ABT1JAC1</accession>
<comment type="caution">
    <text evidence="1">The sequence shown here is derived from an EMBL/GenBank/DDBJ whole genome shotgun (WGS) entry which is preliminary data.</text>
</comment>
<sequence>MTDTNFWRFPPGRTLEGYGECAITVVLPPFRPHRPSSPDVTARFAAHDPARARAFAGSFPTIEAVLEELPLTDAGPESPRTVADLDLVRVGCWGNVVAIADCALAGRGHHDSLLEQTDALAERFPEARIVGSASVDCGENHTETSVHLPGGLRLHSEGWTSADQCHVDGDPHAIVRALGIGSDVLAAEWIDLDGDLASVPWEHFGHVLLAPYSPWGHEALAMSRFRVRHTEDATIRMEEVWLPE</sequence>